<dbReference type="SUPFAM" id="SSF48208">
    <property type="entry name" value="Six-hairpin glycosidases"/>
    <property type="match status" value="1"/>
</dbReference>
<feature type="domain" description="Glycoside hydrolase family 9" evidence="3">
    <location>
        <begin position="163"/>
        <end position="570"/>
    </location>
</feature>
<proteinExistence type="predicted"/>
<dbReference type="Pfam" id="PF00759">
    <property type="entry name" value="Glyco_hydro_9"/>
    <property type="match status" value="1"/>
</dbReference>
<reference evidence="5" key="1">
    <citation type="journal article" date="2019" name="Int. J. Syst. Evol. Microbiol.">
        <title>The Global Catalogue of Microorganisms (GCM) 10K type strain sequencing project: providing services to taxonomists for standard genome sequencing and annotation.</title>
        <authorList>
            <consortium name="The Broad Institute Genomics Platform"/>
            <consortium name="The Broad Institute Genome Sequencing Center for Infectious Disease"/>
            <person name="Wu L."/>
            <person name="Ma J."/>
        </authorList>
    </citation>
    <scope>NUCLEOTIDE SEQUENCE [LARGE SCALE GENOMIC DNA]</scope>
    <source>
        <strain evidence="5">DT92</strain>
    </source>
</reference>
<dbReference type="InterPro" id="IPR013783">
    <property type="entry name" value="Ig-like_fold"/>
</dbReference>
<gene>
    <name evidence="4" type="ORF">ACFSJT_16945</name>
</gene>
<keyword evidence="4" id="KW-0378">Hydrolase</keyword>
<dbReference type="EMBL" id="JBHUHY010000017">
    <property type="protein sequence ID" value="MFD2188497.1"/>
    <property type="molecule type" value="Genomic_DNA"/>
</dbReference>
<evidence type="ECO:0000313" key="4">
    <source>
        <dbReference type="EMBL" id="MFD2188497.1"/>
    </source>
</evidence>
<keyword evidence="1" id="KW-0119">Carbohydrate metabolism</keyword>
<dbReference type="Proteomes" id="UP001597344">
    <property type="component" value="Unassembled WGS sequence"/>
</dbReference>
<evidence type="ECO:0000256" key="2">
    <source>
        <dbReference type="ARBA" id="ARBA00023326"/>
    </source>
</evidence>
<comment type="caution">
    <text evidence="4">The sequence shown here is derived from an EMBL/GenBank/DDBJ whole genome shotgun (WGS) entry which is preliminary data.</text>
</comment>
<keyword evidence="5" id="KW-1185">Reference proteome</keyword>
<protein>
    <submittedName>
        <fullName evidence="4">Glycoside hydrolase family 9 protein</fullName>
    </submittedName>
</protein>
<accession>A0ABW5B2B3</accession>
<name>A0ABW5B2B3_9FLAO</name>
<dbReference type="GO" id="GO:0016787">
    <property type="term" value="F:hydrolase activity"/>
    <property type="evidence" value="ECO:0007669"/>
    <property type="project" value="UniProtKB-KW"/>
</dbReference>
<evidence type="ECO:0000259" key="3">
    <source>
        <dbReference type="Pfam" id="PF00759"/>
    </source>
</evidence>
<dbReference type="InterPro" id="IPR012341">
    <property type="entry name" value="6hp_glycosidase-like_sf"/>
</dbReference>
<dbReference type="InterPro" id="IPR008928">
    <property type="entry name" value="6-hairpin_glycosidase_sf"/>
</dbReference>
<dbReference type="Gene3D" id="2.60.40.10">
    <property type="entry name" value="Immunoglobulins"/>
    <property type="match status" value="1"/>
</dbReference>
<dbReference type="InterPro" id="IPR001701">
    <property type="entry name" value="Glyco_hydro_9"/>
</dbReference>
<evidence type="ECO:0000256" key="1">
    <source>
        <dbReference type="ARBA" id="ARBA00023277"/>
    </source>
</evidence>
<dbReference type="RefSeq" id="WP_378321531.1">
    <property type="nucleotide sequence ID" value="NZ_JBHUHY010000017.1"/>
</dbReference>
<keyword evidence="2" id="KW-0624">Polysaccharide degradation</keyword>
<organism evidence="4 5">
    <name type="scientific">Aquimarina celericrescens</name>
    <dbReference type="NCBI Taxonomy" id="1964542"/>
    <lineage>
        <taxon>Bacteria</taxon>
        <taxon>Pseudomonadati</taxon>
        <taxon>Bacteroidota</taxon>
        <taxon>Flavobacteriia</taxon>
        <taxon>Flavobacteriales</taxon>
        <taxon>Flavobacteriaceae</taxon>
        <taxon>Aquimarina</taxon>
    </lineage>
</organism>
<evidence type="ECO:0000313" key="5">
    <source>
        <dbReference type="Proteomes" id="UP001597344"/>
    </source>
</evidence>
<sequence>MTIRVFVLVNIFFFSQYVGYCQPKYDYSKPFLATSQLGFRENSPKEIVFYAGDKIKNVPDEIPFYVTYVGYRLPRKQKKVPNQWKIPGNVFRYPINTFLEPYTDEVKKSGQKDALYTGKLVKTETKWGTFWKGDFSEFKQSGNYQIENEYGFTTPFQIDDKIYERLQRGYLEYLYTQRSGVEIPGIRPEENADDARLDIDSTYYLPVAGGWNNAGDWRKWLFLTLPNLDALGQIASFGHPAFKQKAIEEMNWGNQYYHHMINDHGQVYEDVGGGINRAGDYDSSWWNENHPGVTAAGDTDFDNIPMNGIERQVRTNYNPLVQYQYVRHQALASTILKAPQKNNALVLANRAWKYAEATANDHRTLFVAQKLLAAIELYLAGSSSIKKEQIQNIAVELLSRQYKSKSGLSGYFTEKNNADGYRSIAFSTEPAMGLLRLVEADIEGLEGVTNDSRNALTTYINSYLLKDANSNPYHLSPYGVYVNPPYPSNQVFRKANDRHFVRTFIHVFSDRPIPHGVNQVFLQQGYLMARAGKALQKKEWQQAAERILNWSMGYNPYGLCLFTGVGFKHPIPASFMNYKIPSAALNGFIGTPDDQPYIETRNLVEWSTQEAWDIPYTYAIGLISYLD</sequence>
<dbReference type="Gene3D" id="1.50.10.10">
    <property type="match status" value="1"/>
</dbReference>